<organism evidence="2 3">
    <name type="scientific">Lactuca sativa</name>
    <name type="common">Garden lettuce</name>
    <dbReference type="NCBI Taxonomy" id="4236"/>
    <lineage>
        <taxon>Eukaryota</taxon>
        <taxon>Viridiplantae</taxon>
        <taxon>Streptophyta</taxon>
        <taxon>Embryophyta</taxon>
        <taxon>Tracheophyta</taxon>
        <taxon>Spermatophyta</taxon>
        <taxon>Magnoliopsida</taxon>
        <taxon>eudicotyledons</taxon>
        <taxon>Gunneridae</taxon>
        <taxon>Pentapetalae</taxon>
        <taxon>asterids</taxon>
        <taxon>campanulids</taxon>
        <taxon>Asterales</taxon>
        <taxon>Asteraceae</taxon>
        <taxon>Cichorioideae</taxon>
        <taxon>Cichorieae</taxon>
        <taxon>Lactucinae</taxon>
        <taxon>Lactuca</taxon>
    </lineage>
</organism>
<protein>
    <submittedName>
        <fullName evidence="2">Uncharacterized protein</fullName>
    </submittedName>
</protein>
<accession>A0A9R1VX35</accession>
<name>A0A9R1VX35_LACSA</name>
<comment type="caution">
    <text evidence="2">The sequence shown here is derived from an EMBL/GenBank/DDBJ whole genome shotgun (WGS) entry which is preliminary data.</text>
</comment>
<dbReference type="AlphaFoldDB" id="A0A9R1VX35"/>
<evidence type="ECO:0000313" key="3">
    <source>
        <dbReference type="Proteomes" id="UP000235145"/>
    </source>
</evidence>
<sequence length="157" mass="17005">MDSSPPPPSLSLSYIDAISADISNCDHDDKSSTFGNPTSHSKTWSSSSPPLTSKSTTISAIWLFYSAIPTLLAFKRVAESLEKLLDVTREELPDTMAVVRLSGMEISDLTMAAVCLSGMEISDLTMELSDLGLAFFFPLSCSTRFLVCKICLSILHS</sequence>
<feature type="region of interest" description="Disordered" evidence="1">
    <location>
        <begin position="29"/>
        <end position="52"/>
    </location>
</feature>
<dbReference type="PANTHER" id="PTHR33825:SF5">
    <property type="entry name" value="TRANSMEMBRANE PROTEIN"/>
    <property type="match status" value="1"/>
</dbReference>
<dbReference type="EMBL" id="NBSK02000003">
    <property type="protein sequence ID" value="KAJ0215527.1"/>
    <property type="molecule type" value="Genomic_DNA"/>
</dbReference>
<evidence type="ECO:0000313" key="2">
    <source>
        <dbReference type="EMBL" id="KAJ0215527.1"/>
    </source>
</evidence>
<dbReference type="Proteomes" id="UP000235145">
    <property type="component" value="Unassembled WGS sequence"/>
</dbReference>
<reference evidence="2 3" key="1">
    <citation type="journal article" date="2017" name="Nat. Commun.">
        <title>Genome assembly with in vitro proximity ligation data and whole-genome triplication in lettuce.</title>
        <authorList>
            <person name="Reyes-Chin-Wo S."/>
            <person name="Wang Z."/>
            <person name="Yang X."/>
            <person name="Kozik A."/>
            <person name="Arikit S."/>
            <person name="Song C."/>
            <person name="Xia L."/>
            <person name="Froenicke L."/>
            <person name="Lavelle D.O."/>
            <person name="Truco M.J."/>
            <person name="Xia R."/>
            <person name="Zhu S."/>
            <person name="Xu C."/>
            <person name="Xu H."/>
            <person name="Xu X."/>
            <person name="Cox K."/>
            <person name="Korf I."/>
            <person name="Meyers B.C."/>
            <person name="Michelmore R.W."/>
        </authorList>
    </citation>
    <scope>NUCLEOTIDE SEQUENCE [LARGE SCALE GENOMIC DNA]</scope>
    <source>
        <strain evidence="3">cv. Salinas</strain>
        <tissue evidence="2">Seedlings</tissue>
    </source>
</reference>
<keyword evidence="3" id="KW-1185">Reference proteome</keyword>
<gene>
    <name evidence="2" type="ORF">LSAT_V11C300105010</name>
</gene>
<evidence type="ECO:0000256" key="1">
    <source>
        <dbReference type="SAM" id="MobiDB-lite"/>
    </source>
</evidence>
<dbReference type="PANTHER" id="PTHR33825">
    <property type="entry name" value="CHITINASE-LIKE PROTEIN"/>
    <property type="match status" value="1"/>
</dbReference>
<feature type="compositionally biased region" description="Low complexity" evidence="1">
    <location>
        <begin position="37"/>
        <end position="52"/>
    </location>
</feature>
<proteinExistence type="predicted"/>